<keyword evidence="5" id="KW-0808">Transferase</keyword>
<dbReference type="SMART" id="SM00320">
    <property type="entry name" value="WD40"/>
    <property type="match status" value="3"/>
</dbReference>
<dbReference type="PANTHER" id="PTHR17583">
    <property type="entry name" value="PHOSPHOINOSITIDE 3-KINASE REGULATORY SUBUNIT 4"/>
    <property type="match status" value="1"/>
</dbReference>
<keyword evidence="12" id="KW-0175">Coiled coil</keyword>
<dbReference type="PROSITE" id="PS50077">
    <property type="entry name" value="HEAT_REPEAT"/>
    <property type="match status" value="1"/>
</dbReference>
<dbReference type="InterPro" id="IPR045162">
    <property type="entry name" value="Vps15-like"/>
</dbReference>
<dbReference type="PANTHER" id="PTHR17583:SF0">
    <property type="entry name" value="PHOSPHOINOSITIDE 3-KINASE REGULATORY SUBUNIT 4"/>
    <property type="match status" value="1"/>
</dbReference>
<evidence type="ECO:0000256" key="3">
    <source>
        <dbReference type="ARBA" id="ARBA00022527"/>
    </source>
</evidence>
<feature type="compositionally biased region" description="Polar residues" evidence="13">
    <location>
        <begin position="872"/>
        <end position="883"/>
    </location>
</feature>
<dbReference type="InterPro" id="IPR036322">
    <property type="entry name" value="WD40_repeat_dom_sf"/>
</dbReference>
<evidence type="ECO:0000256" key="8">
    <source>
        <dbReference type="ARBA" id="ARBA00022777"/>
    </source>
</evidence>
<dbReference type="FunFam" id="1.25.10.10:FF:000100">
    <property type="entry name" value="phosphoinositide 3-kinase regulatory subunit 4"/>
    <property type="match status" value="1"/>
</dbReference>
<evidence type="ECO:0000256" key="5">
    <source>
        <dbReference type="ARBA" id="ARBA00022679"/>
    </source>
</evidence>
<gene>
    <name evidence="15" type="primary">pik3r4</name>
</gene>
<keyword evidence="8" id="KW-0418">Kinase</keyword>
<proteinExistence type="predicted"/>
<keyword evidence="3" id="KW-0723">Serine/threonine-protein kinase</keyword>
<evidence type="ECO:0000256" key="11">
    <source>
        <dbReference type="PROSITE-ProRule" id="PRU00221"/>
    </source>
</evidence>
<dbReference type="AlphaFoldDB" id="A0A673LL65"/>
<evidence type="ECO:0000256" key="2">
    <source>
        <dbReference type="ARBA" id="ARBA00012513"/>
    </source>
</evidence>
<evidence type="ECO:0000256" key="7">
    <source>
        <dbReference type="ARBA" id="ARBA00022741"/>
    </source>
</evidence>
<evidence type="ECO:0000256" key="9">
    <source>
        <dbReference type="ARBA" id="ARBA00022840"/>
    </source>
</evidence>
<dbReference type="InterPro" id="IPR001680">
    <property type="entry name" value="WD40_rpt"/>
</dbReference>
<comment type="subcellular location">
    <subcellularLocation>
        <location evidence="1">Cytoplasmic vesicle</location>
        <location evidence="1">Autophagosome</location>
    </subcellularLocation>
</comment>
<organism evidence="15 16">
    <name type="scientific">Sinocyclocheilus rhinocerous</name>
    <dbReference type="NCBI Taxonomy" id="307959"/>
    <lineage>
        <taxon>Eukaryota</taxon>
        <taxon>Metazoa</taxon>
        <taxon>Chordata</taxon>
        <taxon>Craniata</taxon>
        <taxon>Vertebrata</taxon>
        <taxon>Euteleostomi</taxon>
        <taxon>Actinopterygii</taxon>
        <taxon>Neopterygii</taxon>
        <taxon>Teleostei</taxon>
        <taxon>Ostariophysi</taxon>
        <taxon>Cypriniformes</taxon>
        <taxon>Cyprinidae</taxon>
        <taxon>Cyprininae</taxon>
        <taxon>Sinocyclocheilus</taxon>
    </lineage>
</organism>
<dbReference type="EC" id="2.7.11.1" evidence="2"/>
<keyword evidence="9" id="KW-0067">ATP-binding</keyword>
<dbReference type="Proteomes" id="UP000472270">
    <property type="component" value="Unassembled WGS sequence"/>
</dbReference>
<dbReference type="InterPro" id="IPR015943">
    <property type="entry name" value="WD40/YVTN_repeat-like_dom_sf"/>
</dbReference>
<dbReference type="GO" id="GO:0005770">
    <property type="term" value="C:late endosome"/>
    <property type="evidence" value="ECO:0007669"/>
    <property type="project" value="TreeGrafter"/>
</dbReference>
<dbReference type="GO" id="GO:0071561">
    <property type="term" value="C:nucleus-vacuole junction"/>
    <property type="evidence" value="ECO:0007669"/>
    <property type="project" value="TreeGrafter"/>
</dbReference>
<dbReference type="FunFam" id="1.25.10.10:FF:001214">
    <property type="entry name" value="Phosphoinositide-3-kinase, regulatory subunit 4"/>
    <property type="match status" value="1"/>
</dbReference>
<evidence type="ECO:0000256" key="10">
    <source>
        <dbReference type="PROSITE-ProRule" id="PRU00103"/>
    </source>
</evidence>
<feature type="region of interest" description="Disordered" evidence="13">
    <location>
        <begin position="841"/>
        <end position="899"/>
    </location>
</feature>
<evidence type="ECO:0000256" key="12">
    <source>
        <dbReference type="SAM" id="Coils"/>
    </source>
</evidence>
<dbReference type="InterPro" id="IPR000719">
    <property type="entry name" value="Prot_kinase_dom"/>
</dbReference>
<dbReference type="SUPFAM" id="SSF56112">
    <property type="entry name" value="Protein kinase-like (PK-like)"/>
    <property type="match status" value="1"/>
</dbReference>
<feature type="compositionally biased region" description="Basic and acidic residues" evidence="13">
    <location>
        <begin position="1157"/>
        <end position="1168"/>
    </location>
</feature>
<reference evidence="15" key="1">
    <citation type="submission" date="2025-08" db="UniProtKB">
        <authorList>
            <consortium name="Ensembl"/>
        </authorList>
    </citation>
    <scope>IDENTIFICATION</scope>
</reference>
<dbReference type="GO" id="GO:0034272">
    <property type="term" value="C:phosphatidylinositol 3-kinase complex, class III, type II"/>
    <property type="evidence" value="ECO:0007669"/>
    <property type="project" value="TreeGrafter"/>
</dbReference>
<dbReference type="InterPro" id="IPR016024">
    <property type="entry name" value="ARM-type_fold"/>
</dbReference>
<feature type="repeat" description="WD" evidence="11">
    <location>
        <begin position="1167"/>
        <end position="1200"/>
    </location>
</feature>
<dbReference type="Pfam" id="PF22956">
    <property type="entry name" value="VPS15-like_hel"/>
    <property type="match status" value="1"/>
</dbReference>
<keyword evidence="4 11" id="KW-0853">WD repeat</keyword>
<sequence length="1200" mass="135271">MGNQLAGIAPSQILSVDSYFSDIHDYEYDKSLGSTRFFKVARAKHREGLVVVKVFAIQDPSLPLTSYKQELEELKIRLHSCQNCLPFQKATLTEKAAILFRQYVRDNLYDRISTRPFLNNVEKKWIAFQLLNAVDQAHKSGVRHGDIKTENVMVTSWNWVLLTDFASFKPTYLPEDNPADFNYFFDTSRRRTCYIAPERFVDGSMFATESDQTTPLVDLSSNSQRTRGELKQPMDIFSTGCVIAELFTEGVPLFDLSQLLAYRKGHFQTEQVLMKIEDRSIRELVAQMVQREPEKRLTAEEYLKQQRGKAFPEIFYTFLQPYMAQFAKETFQSADERVLVIRKNLENILNNLCSGGQTGKTEKQEKASQELSLSKEQGLVVLVSVITSCLQTLHFCDSKLAALELILHLAGRLKVEIVLDRITPYLLHFCNDTMPRVRAEAVRTLTKVLALVKEVPRNDVNIYPEYILPGIAHLAQDEATIVRLAYAENIAHLAETALRFLELVQENNLSSEQDLNGEDTEETLHPNENYDSELQALHEMVQQKVVTLLSDPENIVKQTLMENGITRLCVFFGRQKANDVLLSHMITFLNDKNDWHLRGAFFDSIVGVAAYVGWQSSSILKPLLQQGLSDAEEFVIYKALNALTCMCQLGLLQKPHIYEFVSDIAPFLCHPNLWIRYGAVGFITVVAQHLNIADVYCKLMPHLNPFITQPIIQIDKKIVLLSVLKEPVSRSIFDYALRSKDIGSLFRHLLLRQKKRNGSIPECPIPEDPAIAQLLKKLLSQGMTEAEEDKLLALKDFMLKSNKAKANIIDQSHLSDGAHSGVIDLGTLGITGRQVDLIKPKQEFEDKRARKHTKQDSNLNEEWKSMFGSLDPPSSAQTPSTVPNVLVPSSGGEPNGTLAGERLRSESSLQTLYLSHVPSSAQVDPMQPRKTTALPTIQVVQSVTGASTYQRRITTCKAELQQLVQQKREQCNAERMAKQMMESAEWESKPPLPGWHPKGLLVAHLHEHKSAVNRIKISDEHSIFATCSNDGTVKIWDSQKMEGRTTTTRSVLTYSRIGGHVKTLTFCQGSHYLAVASDNGSIQLLAVEANKPPKSPKVQPCQTRFWDLAYPERSYIVAGGANDSLHCPSVFYNRKIIEGTEVVQEIHSKQKSGSTEDTPRRGPESFPVGHHDIITDIATFQTTQGFIVTSSRDGIVKVWK</sequence>
<dbReference type="PROSITE" id="PS00108">
    <property type="entry name" value="PROTEIN_KINASE_ST"/>
    <property type="match status" value="1"/>
</dbReference>
<dbReference type="GO" id="GO:0005524">
    <property type="term" value="F:ATP binding"/>
    <property type="evidence" value="ECO:0007669"/>
    <property type="project" value="UniProtKB-KW"/>
</dbReference>
<accession>A0A673LL65</accession>
<name>A0A673LL65_9TELE</name>
<dbReference type="FunFam" id="1.10.510.10:FF:000497">
    <property type="entry name" value="Phosphoinositide 3-kinase regulatory subunit"/>
    <property type="match status" value="1"/>
</dbReference>
<evidence type="ECO:0000256" key="4">
    <source>
        <dbReference type="ARBA" id="ARBA00022574"/>
    </source>
</evidence>
<dbReference type="InterPro" id="IPR011989">
    <property type="entry name" value="ARM-like"/>
</dbReference>
<dbReference type="InterPro" id="IPR055231">
    <property type="entry name" value="2AA_helical"/>
</dbReference>
<keyword evidence="16" id="KW-1185">Reference proteome</keyword>
<dbReference type="GO" id="GO:0034271">
    <property type="term" value="C:phosphatidylinositol 3-kinase complex, class III, type I"/>
    <property type="evidence" value="ECO:0007669"/>
    <property type="project" value="TreeGrafter"/>
</dbReference>
<dbReference type="InterPro" id="IPR021133">
    <property type="entry name" value="HEAT_type_2"/>
</dbReference>
<dbReference type="Gene3D" id="2.130.10.10">
    <property type="entry name" value="YVTN repeat-like/Quinoprotein amine dehydrogenase"/>
    <property type="match status" value="1"/>
</dbReference>
<dbReference type="InterPro" id="IPR008271">
    <property type="entry name" value="Ser/Thr_kinase_AS"/>
</dbReference>
<dbReference type="Pfam" id="PF00400">
    <property type="entry name" value="WD40"/>
    <property type="match status" value="2"/>
</dbReference>
<evidence type="ECO:0000259" key="14">
    <source>
        <dbReference type="PROSITE" id="PS50011"/>
    </source>
</evidence>
<keyword evidence="7" id="KW-0547">Nucleotide-binding</keyword>
<feature type="coiled-coil region" evidence="12">
    <location>
        <begin position="946"/>
        <end position="977"/>
    </location>
</feature>
<dbReference type="GO" id="GO:0006623">
    <property type="term" value="P:protein targeting to vacuole"/>
    <property type="evidence" value="ECO:0007669"/>
    <property type="project" value="TreeGrafter"/>
</dbReference>
<protein>
    <recommendedName>
        <fullName evidence="2">non-specific serine/threonine protein kinase</fullName>
        <ecNumber evidence="2">2.7.11.1</ecNumber>
    </recommendedName>
</protein>
<dbReference type="PROSITE" id="PS50082">
    <property type="entry name" value="WD_REPEATS_2"/>
    <property type="match status" value="2"/>
</dbReference>
<evidence type="ECO:0000313" key="16">
    <source>
        <dbReference type="Proteomes" id="UP000472270"/>
    </source>
</evidence>
<dbReference type="PROSITE" id="PS50011">
    <property type="entry name" value="PROTEIN_KINASE_DOM"/>
    <property type="match status" value="1"/>
</dbReference>
<dbReference type="InterPro" id="IPR011009">
    <property type="entry name" value="Kinase-like_dom_sf"/>
</dbReference>
<dbReference type="GO" id="GO:0005776">
    <property type="term" value="C:autophagosome"/>
    <property type="evidence" value="ECO:0007669"/>
    <property type="project" value="UniProtKB-SubCell"/>
</dbReference>
<reference evidence="15" key="2">
    <citation type="submission" date="2025-09" db="UniProtKB">
        <authorList>
            <consortium name="Ensembl"/>
        </authorList>
    </citation>
    <scope>IDENTIFICATION</scope>
</reference>
<evidence type="ECO:0000313" key="15">
    <source>
        <dbReference type="Ensembl" id="ENSSRHP00000079926.1"/>
    </source>
</evidence>
<dbReference type="PROSITE" id="PS50294">
    <property type="entry name" value="WD_REPEATS_REGION"/>
    <property type="match status" value="2"/>
</dbReference>
<dbReference type="SMART" id="SM00220">
    <property type="entry name" value="S_TKc"/>
    <property type="match status" value="1"/>
</dbReference>
<dbReference type="Pfam" id="PF00069">
    <property type="entry name" value="Pkinase"/>
    <property type="match status" value="1"/>
</dbReference>
<feature type="repeat" description="WD" evidence="11">
    <location>
        <begin position="1005"/>
        <end position="1046"/>
    </location>
</feature>
<dbReference type="SUPFAM" id="SSF50978">
    <property type="entry name" value="WD40 repeat-like"/>
    <property type="match status" value="1"/>
</dbReference>
<feature type="region of interest" description="Disordered" evidence="13">
    <location>
        <begin position="1146"/>
        <end position="1168"/>
    </location>
</feature>
<dbReference type="SUPFAM" id="SSF48371">
    <property type="entry name" value="ARM repeat"/>
    <property type="match status" value="1"/>
</dbReference>
<dbReference type="GO" id="GO:0045324">
    <property type="term" value="P:late endosome to vacuole transport"/>
    <property type="evidence" value="ECO:0007669"/>
    <property type="project" value="InterPro"/>
</dbReference>
<dbReference type="Ensembl" id="ENSSRHT00000082092.1">
    <property type="protein sequence ID" value="ENSSRHP00000079926.1"/>
    <property type="gene ID" value="ENSSRHG00000038455.1"/>
</dbReference>
<feature type="repeat" description="HEAT" evidence="10">
    <location>
        <begin position="467"/>
        <end position="497"/>
    </location>
</feature>
<feature type="domain" description="Protein kinase" evidence="14">
    <location>
        <begin position="26"/>
        <end position="319"/>
    </location>
</feature>
<dbReference type="CDD" id="cd13980">
    <property type="entry name" value="STKc_Vps15"/>
    <property type="match status" value="1"/>
</dbReference>
<evidence type="ECO:0000256" key="6">
    <source>
        <dbReference type="ARBA" id="ARBA00022737"/>
    </source>
</evidence>
<dbReference type="GO" id="GO:0004674">
    <property type="term" value="F:protein serine/threonine kinase activity"/>
    <property type="evidence" value="ECO:0007669"/>
    <property type="project" value="UniProtKB-KW"/>
</dbReference>
<dbReference type="Gene3D" id="1.25.10.10">
    <property type="entry name" value="Leucine-rich Repeat Variant"/>
    <property type="match status" value="2"/>
</dbReference>
<keyword evidence="6" id="KW-0677">Repeat</keyword>
<dbReference type="GO" id="GO:0016236">
    <property type="term" value="P:macroautophagy"/>
    <property type="evidence" value="ECO:0007669"/>
    <property type="project" value="InterPro"/>
</dbReference>
<evidence type="ECO:0000256" key="13">
    <source>
        <dbReference type="SAM" id="MobiDB-lite"/>
    </source>
</evidence>
<dbReference type="Gene3D" id="1.10.510.10">
    <property type="entry name" value="Transferase(Phosphotransferase) domain 1"/>
    <property type="match status" value="1"/>
</dbReference>
<evidence type="ECO:0000256" key="1">
    <source>
        <dbReference type="ARBA" id="ARBA00004419"/>
    </source>
</evidence>